<organism evidence="2 3">
    <name type="scientific">Butyricicoccus intestinisimiae</name>
    <dbReference type="NCBI Taxonomy" id="2841509"/>
    <lineage>
        <taxon>Bacteria</taxon>
        <taxon>Bacillati</taxon>
        <taxon>Bacillota</taxon>
        <taxon>Clostridia</taxon>
        <taxon>Eubacteriales</taxon>
        <taxon>Butyricicoccaceae</taxon>
        <taxon>Butyricicoccus</taxon>
    </lineage>
</organism>
<dbReference type="InterPro" id="IPR009425">
    <property type="entry name" value="DSRM_SSAP"/>
</dbReference>
<comment type="caution">
    <text evidence="2">The sequence shown here is derived from an EMBL/GenBank/DDBJ whole genome shotgun (WGS) entry which is preliminary data.</text>
</comment>
<evidence type="ECO:0000313" key="3">
    <source>
        <dbReference type="Proteomes" id="UP000783588"/>
    </source>
</evidence>
<dbReference type="Proteomes" id="UP000783588">
    <property type="component" value="Unassembled WGS sequence"/>
</dbReference>
<dbReference type="RefSeq" id="WP_216471067.1">
    <property type="nucleotide sequence ID" value="NZ_JAHLQI010000007.1"/>
</dbReference>
<evidence type="ECO:0000259" key="1">
    <source>
        <dbReference type="Pfam" id="PF06378"/>
    </source>
</evidence>
<feature type="domain" description="SSAP RNA binding" evidence="1">
    <location>
        <begin position="18"/>
        <end position="156"/>
    </location>
</feature>
<name>A0ABS6EUJ7_9FIRM</name>
<gene>
    <name evidence="2" type="ORF">KQI75_12170</name>
</gene>
<accession>A0ABS6EUJ7</accession>
<keyword evidence="3" id="KW-1185">Reference proteome</keyword>
<evidence type="ECO:0000313" key="2">
    <source>
        <dbReference type="EMBL" id="MBU5491358.1"/>
    </source>
</evidence>
<reference evidence="2 3" key="1">
    <citation type="submission" date="2021-06" db="EMBL/GenBank/DDBJ databases">
        <authorList>
            <person name="Sun Q."/>
            <person name="Li D."/>
        </authorList>
    </citation>
    <scope>NUCLEOTIDE SEQUENCE [LARGE SCALE GENOMIC DNA]</scope>
    <source>
        <strain evidence="2 3">MSJd-7</strain>
    </source>
</reference>
<proteinExistence type="predicted"/>
<protein>
    <submittedName>
        <fullName evidence="2">DUF1071 domain-containing protein</fullName>
    </submittedName>
</protein>
<sequence>MRAKFFVKEVSKIDQQGFLSLYHTDISDRIKKKNGMDYLSWASAWAELKKADPDATFEVHRNEDGRFWFDSPGHGAWTEVSTTAFGKTYTAILPVMDFKNKAIPEDKVDVMEANKCMQRCFAKSAAYHGIGLKLYEGEDNMPGMAAKKRKAAKANQSAYTESVSPELKAKHKEIADLCRKINQSGIAREKIFDVVREYNNGDRNQNTIKTIENCEKVLAALNQLKEGNN</sequence>
<dbReference type="Pfam" id="PF06378">
    <property type="entry name" value="SSAP_Sak"/>
    <property type="match status" value="1"/>
</dbReference>
<dbReference type="EMBL" id="JAHLQI010000007">
    <property type="protein sequence ID" value="MBU5491358.1"/>
    <property type="molecule type" value="Genomic_DNA"/>
</dbReference>